<dbReference type="AlphaFoldDB" id="A0A9Q0IEZ0"/>
<feature type="region of interest" description="Disordered" evidence="1">
    <location>
        <begin position="75"/>
        <end position="97"/>
    </location>
</feature>
<dbReference type="EMBL" id="JANIIK010000110">
    <property type="protein sequence ID" value="KAJ3596289.1"/>
    <property type="molecule type" value="Genomic_DNA"/>
</dbReference>
<sequence>MFSKADGGPSGVPLGVLHVRKVGDMKTPQSWCPWILPRPERTSPPPRGGDVLSHVGRPLPRNTDCNVLLFFHNQGSRSLSGSSVPIPRAHEKELQEP</sequence>
<organism evidence="2 3">
    <name type="scientific">Muraenolepis orangiensis</name>
    <name type="common">Patagonian moray cod</name>
    <dbReference type="NCBI Taxonomy" id="630683"/>
    <lineage>
        <taxon>Eukaryota</taxon>
        <taxon>Metazoa</taxon>
        <taxon>Chordata</taxon>
        <taxon>Craniata</taxon>
        <taxon>Vertebrata</taxon>
        <taxon>Euteleostomi</taxon>
        <taxon>Actinopterygii</taxon>
        <taxon>Neopterygii</taxon>
        <taxon>Teleostei</taxon>
        <taxon>Neoteleostei</taxon>
        <taxon>Acanthomorphata</taxon>
        <taxon>Zeiogadaria</taxon>
        <taxon>Gadariae</taxon>
        <taxon>Gadiformes</taxon>
        <taxon>Muraenolepidoidei</taxon>
        <taxon>Muraenolepididae</taxon>
        <taxon>Muraenolepis</taxon>
    </lineage>
</organism>
<evidence type="ECO:0000256" key="1">
    <source>
        <dbReference type="SAM" id="MobiDB-lite"/>
    </source>
</evidence>
<gene>
    <name evidence="2" type="ORF">NHX12_002698</name>
</gene>
<feature type="compositionally biased region" description="Basic and acidic residues" evidence="1">
    <location>
        <begin position="88"/>
        <end position="97"/>
    </location>
</feature>
<name>A0A9Q0IEZ0_9TELE</name>
<proteinExistence type="predicted"/>
<evidence type="ECO:0000313" key="3">
    <source>
        <dbReference type="Proteomes" id="UP001148018"/>
    </source>
</evidence>
<protein>
    <submittedName>
        <fullName evidence="2">Uncharacterized protein</fullName>
    </submittedName>
</protein>
<accession>A0A9Q0IEZ0</accession>
<reference evidence="2" key="1">
    <citation type="submission" date="2022-07" db="EMBL/GenBank/DDBJ databases">
        <title>Chromosome-level genome of Muraenolepis orangiensis.</title>
        <authorList>
            <person name="Kim J."/>
        </authorList>
    </citation>
    <scope>NUCLEOTIDE SEQUENCE</scope>
    <source>
        <strain evidence="2">KU_S4_2022</strain>
        <tissue evidence="2">Muscle</tissue>
    </source>
</reference>
<evidence type="ECO:0000313" key="2">
    <source>
        <dbReference type="EMBL" id="KAJ3596289.1"/>
    </source>
</evidence>
<dbReference type="Proteomes" id="UP001148018">
    <property type="component" value="Unassembled WGS sequence"/>
</dbReference>
<keyword evidence="3" id="KW-1185">Reference proteome</keyword>
<comment type="caution">
    <text evidence="2">The sequence shown here is derived from an EMBL/GenBank/DDBJ whole genome shotgun (WGS) entry which is preliminary data.</text>
</comment>
<feature type="region of interest" description="Disordered" evidence="1">
    <location>
        <begin position="35"/>
        <end position="56"/>
    </location>
</feature>